<evidence type="ECO:0008006" key="3">
    <source>
        <dbReference type="Google" id="ProtNLM"/>
    </source>
</evidence>
<sequence>MLASEDKDELKRQTQAWSDRQTRFGLRLNIKKAEYLTTDEHESGTIKINDTDLPRAATFKYLSSMVSSGGSRASTLRG</sequence>
<comment type="caution">
    <text evidence="1">The sequence shown here is derived from an EMBL/GenBank/DDBJ whole genome shotgun (WGS) entry which is preliminary data.</text>
</comment>
<keyword evidence="2" id="KW-1185">Reference proteome</keyword>
<dbReference type="AlphaFoldDB" id="A0A016S685"/>
<protein>
    <recommendedName>
        <fullName evidence="3">Reverse transcriptase domain-containing protein</fullName>
    </recommendedName>
</protein>
<evidence type="ECO:0000313" key="1">
    <source>
        <dbReference type="EMBL" id="EYB86175.1"/>
    </source>
</evidence>
<reference evidence="2" key="1">
    <citation type="journal article" date="2015" name="Nat. Genet.">
        <title>The genome and transcriptome of the zoonotic hookworm Ancylostoma ceylanicum identify infection-specific gene families.</title>
        <authorList>
            <person name="Schwarz E.M."/>
            <person name="Hu Y."/>
            <person name="Antoshechkin I."/>
            <person name="Miller M.M."/>
            <person name="Sternberg P.W."/>
            <person name="Aroian R.V."/>
        </authorList>
    </citation>
    <scope>NUCLEOTIDE SEQUENCE</scope>
    <source>
        <strain evidence="2">HY135</strain>
    </source>
</reference>
<organism evidence="1 2">
    <name type="scientific">Ancylostoma ceylanicum</name>
    <dbReference type="NCBI Taxonomy" id="53326"/>
    <lineage>
        <taxon>Eukaryota</taxon>
        <taxon>Metazoa</taxon>
        <taxon>Ecdysozoa</taxon>
        <taxon>Nematoda</taxon>
        <taxon>Chromadorea</taxon>
        <taxon>Rhabditida</taxon>
        <taxon>Rhabditina</taxon>
        <taxon>Rhabditomorpha</taxon>
        <taxon>Strongyloidea</taxon>
        <taxon>Ancylostomatidae</taxon>
        <taxon>Ancylostomatinae</taxon>
        <taxon>Ancylostoma</taxon>
    </lineage>
</organism>
<gene>
    <name evidence="1" type="primary">Acey_s0283.g1297</name>
    <name evidence="1" type="ORF">Y032_0283g1297</name>
</gene>
<accession>A0A016S685</accession>
<name>A0A016S685_9BILA</name>
<evidence type="ECO:0000313" key="2">
    <source>
        <dbReference type="Proteomes" id="UP000024635"/>
    </source>
</evidence>
<dbReference type="OrthoDB" id="418748at2759"/>
<proteinExistence type="predicted"/>
<dbReference type="EMBL" id="JARK01001619">
    <property type="protein sequence ID" value="EYB86175.1"/>
    <property type="molecule type" value="Genomic_DNA"/>
</dbReference>
<dbReference type="Proteomes" id="UP000024635">
    <property type="component" value="Unassembled WGS sequence"/>
</dbReference>